<gene>
    <name evidence="2" type="ORF">HEB94_009727</name>
</gene>
<evidence type="ECO:0000313" key="3">
    <source>
        <dbReference type="Proteomes" id="UP000638648"/>
    </source>
</evidence>
<evidence type="ECO:0000256" key="1">
    <source>
        <dbReference type="SAM" id="Phobius"/>
    </source>
</evidence>
<keyword evidence="2" id="KW-0132">Cell division</keyword>
<keyword evidence="3" id="KW-1185">Reference proteome</keyword>
<name>A0A927N6A4_9ACTN</name>
<keyword evidence="1" id="KW-1133">Transmembrane helix</keyword>
<dbReference type="AlphaFoldDB" id="A0A927N6A4"/>
<dbReference type="RefSeq" id="WP_192755847.1">
    <property type="nucleotide sequence ID" value="NZ_BAABJL010000211.1"/>
</dbReference>
<keyword evidence="1" id="KW-0812">Transmembrane</keyword>
<feature type="transmembrane region" description="Helical" evidence="1">
    <location>
        <begin position="72"/>
        <end position="97"/>
    </location>
</feature>
<feature type="transmembrane region" description="Helical" evidence="1">
    <location>
        <begin position="41"/>
        <end position="60"/>
    </location>
</feature>
<dbReference type="EMBL" id="JADBEM010000001">
    <property type="protein sequence ID" value="MBE1612879.1"/>
    <property type="molecule type" value="Genomic_DNA"/>
</dbReference>
<dbReference type="GO" id="GO:0051301">
    <property type="term" value="P:cell division"/>
    <property type="evidence" value="ECO:0007669"/>
    <property type="project" value="UniProtKB-KW"/>
</dbReference>
<keyword evidence="1" id="KW-0472">Membrane</keyword>
<dbReference type="Proteomes" id="UP000638648">
    <property type="component" value="Unassembled WGS sequence"/>
</dbReference>
<reference evidence="2" key="1">
    <citation type="submission" date="2020-10" db="EMBL/GenBank/DDBJ databases">
        <title>Sequencing the genomes of 1000 actinobacteria strains.</title>
        <authorList>
            <person name="Klenk H.-P."/>
        </authorList>
    </citation>
    <scope>NUCLEOTIDE SEQUENCE</scope>
    <source>
        <strain evidence="2">DSM 45354</strain>
    </source>
</reference>
<comment type="caution">
    <text evidence="2">The sequence shown here is derived from an EMBL/GenBank/DDBJ whole genome shotgun (WGS) entry which is preliminary data.</text>
</comment>
<accession>A0A927N6A4</accession>
<keyword evidence="2" id="KW-0131">Cell cycle</keyword>
<feature type="transmembrane region" description="Helical" evidence="1">
    <location>
        <begin position="12"/>
        <end position="35"/>
    </location>
</feature>
<organism evidence="2 3">
    <name type="scientific">Actinopolymorpha pittospori</name>
    <dbReference type="NCBI Taxonomy" id="648752"/>
    <lineage>
        <taxon>Bacteria</taxon>
        <taxon>Bacillati</taxon>
        <taxon>Actinomycetota</taxon>
        <taxon>Actinomycetes</taxon>
        <taxon>Propionibacteriales</taxon>
        <taxon>Actinopolymorphaceae</taxon>
        <taxon>Actinopolymorpha</taxon>
    </lineage>
</organism>
<sequence length="112" mass="12276">MPPRPLALRLPSIALACVMALLGMLTLPAAVLYVIVSNYKVTLGLPAFLGYAFSGVMWFYSRRTATLRWTWLLVALGLIAVIVVSFVPVSAFALAAYDEWRETQPGGRGYQP</sequence>
<evidence type="ECO:0000313" key="2">
    <source>
        <dbReference type="EMBL" id="MBE1612879.1"/>
    </source>
</evidence>
<proteinExistence type="predicted"/>
<protein>
    <submittedName>
        <fullName evidence="2">Cell division protein FtsW (Lipid II flippase)</fullName>
    </submittedName>
</protein>